<evidence type="ECO:0008006" key="3">
    <source>
        <dbReference type="Google" id="ProtNLM"/>
    </source>
</evidence>
<dbReference type="AlphaFoldDB" id="A0A8J3SRX7"/>
<dbReference type="RefSeq" id="WP_204069747.1">
    <property type="nucleotide sequence ID" value="NZ_BOOJ01000099.1"/>
</dbReference>
<name>A0A8J3SRX7_9ACTN</name>
<proteinExistence type="predicted"/>
<dbReference type="Proteomes" id="UP000619788">
    <property type="component" value="Unassembled WGS sequence"/>
</dbReference>
<dbReference type="InterPro" id="IPR023983">
    <property type="entry name" value="DNA_S_mod_dnd_assoc_4"/>
</dbReference>
<evidence type="ECO:0000313" key="2">
    <source>
        <dbReference type="Proteomes" id="UP000619788"/>
    </source>
</evidence>
<organism evidence="1 2">
    <name type="scientific">Planobispora siamensis</name>
    <dbReference type="NCBI Taxonomy" id="936338"/>
    <lineage>
        <taxon>Bacteria</taxon>
        <taxon>Bacillati</taxon>
        <taxon>Actinomycetota</taxon>
        <taxon>Actinomycetes</taxon>
        <taxon>Streptosporangiales</taxon>
        <taxon>Streptosporangiaceae</taxon>
        <taxon>Planobispora</taxon>
    </lineage>
</organism>
<sequence>MVLNADIRVRRPQDHEDLINRLNTKEGGPFPNNWQVLVFAAALGWSRGRREPFEKSGEPIRYGLFSNSASVAAMIDSMGVLASPDDAGIMADERLSERITVFEEYANGGLAIIQGELNSGAHVRPMDVILNLSRRGTTHTESMVQDILGTRLSGFGAPDFGS</sequence>
<accession>A0A8J3SRX7</accession>
<reference evidence="1 2" key="1">
    <citation type="submission" date="2021-01" db="EMBL/GenBank/DDBJ databases">
        <title>Whole genome shotgun sequence of Planobispora siamensis NBRC 107568.</title>
        <authorList>
            <person name="Komaki H."/>
            <person name="Tamura T."/>
        </authorList>
    </citation>
    <scope>NUCLEOTIDE SEQUENCE [LARGE SCALE GENOMIC DNA]</scope>
    <source>
        <strain evidence="1 2">NBRC 107568</strain>
    </source>
</reference>
<comment type="caution">
    <text evidence="1">The sequence shown here is derived from an EMBL/GenBank/DDBJ whole genome shotgun (WGS) entry which is preliminary data.</text>
</comment>
<protein>
    <recommendedName>
        <fullName evidence="3">DNA phosphorothioation-associated protein 4</fullName>
    </recommendedName>
</protein>
<dbReference type="EMBL" id="BOOJ01000099">
    <property type="protein sequence ID" value="GIH97767.1"/>
    <property type="molecule type" value="Genomic_DNA"/>
</dbReference>
<gene>
    <name evidence="1" type="ORF">Psi01_83970</name>
</gene>
<evidence type="ECO:0000313" key="1">
    <source>
        <dbReference type="EMBL" id="GIH97767.1"/>
    </source>
</evidence>
<keyword evidence="2" id="KW-1185">Reference proteome</keyword>
<dbReference type="NCBIfam" id="TIGR04062">
    <property type="entry name" value="dnd_assoc_4"/>
    <property type="match status" value="1"/>
</dbReference>